<dbReference type="Gene3D" id="1.20.1280.50">
    <property type="match status" value="1"/>
</dbReference>
<dbReference type="Pfam" id="PF12937">
    <property type="entry name" value="F-box-like"/>
    <property type="match status" value="1"/>
</dbReference>
<protein>
    <recommendedName>
        <fullName evidence="2">F-box domain-containing protein</fullName>
    </recommendedName>
</protein>
<dbReference type="InterPro" id="IPR050796">
    <property type="entry name" value="SCF_F-box_component"/>
</dbReference>
<dbReference type="SUPFAM" id="SSF81383">
    <property type="entry name" value="F-box domain"/>
    <property type="match status" value="1"/>
</dbReference>
<dbReference type="AlphaFoldDB" id="A0A8T2RLP7"/>
<keyword evidence="4" id="KW-1185">Reference proteome</keyword>
<dbReference type="OrthoDB" id="5314306at2759"/>
<name>A0A8T2RLP7_CERRI</name>
<dbReference type="Proteomes" id="UP000825935">
    <property type="component" value="Chromosome 26"/>
</dbReference>
<comment type="caution">
    <text evidence="3">The sequence shown here is derived from an EMBL/GenBank/DDBJ whole genome shotgun (WGS) entry which is preliminary data.</text>
</comment>
<accession>A0A8T2RLP7</accession>
<dbReference type="PANTHER" id="PTHR31672">
    <property type="entry name" value="BNACNNG10540D PROTEIN"/>
    <property type="match status" value="1"/>
</dbReference>
<sequence>MGEEMESSRQYTVMSEQERQEQDSGEEDDAAHKAVADDHELHLPIPLHVAMKIFVHLPVNSIAQLKLVCKPWNSMFSSPSFLAHLELESRILIHGRPRPPEWWFVMSASTVPPFSHDLLAFSHPLWKPFRLPLHSSSKLGDLLLRVASSQSLVPSVVNLLVASAGGLMCAVVKGVPQSGFRDRLPDSQSAAPLPSSSWASASAYLIGELTYDIVVFNCLTGELSTLPRPARLANKLISSCLISMKAEEVNNTYEIIVSDLKYREMEIYSSRTRRWRAGVGVRSCHVGDVCSGGTATAEELGIAELLAADLVRYHKEEIAAFDAKQGRWRKTEVALPRCIGATELLRSTVVKCWGGMYLVACLMRQAERMEGYGVWRLVDEGNGRGLGWEEWGRTPAAMVERLGRRWFESPAFYDCRFVGGGADSEWVCMTGAHYVIGSRSQADYWLPVLFNVRHRQWHLLPPRHGLCLFPFQPRYTALP</sequence>
<dbReference type="SMART" id="SM00256">
    <property type="entry name" value="FBOX"/>
    <property type="match status" value="1"/>
</dbReference>
<feature type="domain" description="F-box" evidence="2">
    <location>
        <begin position="45"/>
        <end position="85"/>
    </location>
</feature>
<evidence type="ECO:0000313" key="4">
    <source>
        <dbReference type="Proteomes" id="UP000825935"/>
    </source>
</evidence>
<dbReference type="InterPro" id="IPR001810">
    <property type="entry name" value="F-box_dom"/>
</dbReference>
<dbReference type="InterPro" id="IPR036047">
    <property type="entry name" value="F-box-like_dom_sf"/>
</dbReference>
<evidence type="ECO:0000259" key="2">
    <source>
        <dbReference type="SMART" id="SM00256"/>
    </source>
</evidence>
<organism evidence="3 4">
    <name type="scientific">Ceratopteris richardii</name>
    <name type="common">Triangle waterfern</name>
    <dbReference type="NCBI Taxonomy" id="49495"/>
    <lineage>
        <taxon>Eukaryota</taxon>
        <taxon>Viridiplantae</taxon>
        <taxon>Streptophyta</taxon>
        <taxon>Embryophyta</taxon>
        <taxon>Tracheophyta</taxon>
        <taxon>Polypodiopsida</taxon>
        <taxon>Polypodiidae</taxon>
        <taxon>Polypodiales</taxon>
        <taxon>Pteridineae</taxon>
        <taxon>Pteridaceae</taxon>
        <taxon>Parkerioideae</taxon>
        <taxon>Ceratopteris</taxon>
    </lineage>
</organism>
<gene>
    <name evidence="3" type="ORF">KP509_26G037100</name>
</gene>
<proteinExistence type="predicted"/>
<feature type="region of interest" description="Disordered" evidence="1">
    <location>
        <begin position="1"/>
        <end position="33"/>
    </location>
</feature>
<evidence type="ECO:0000256" key="1">
    <source>
        <dbReference type="SAM" id="MobiDB-lite"/>
    </source>
</evidence>
<reference evidence="3" key="1">
    <citation type="submission" date="2021-08" db="EMBL/GenBank/DDBJ databases">
        <title>WGS assembly of Ceratopteris richardii.</title>
        <authorList>
            <person name="Marchant D.B."/>
            <person name="Chen G."/>
            <person name="Jenkins J."/>
            <person name="Shu S."/>
            <person name="Leebens-Mack J."/>
            <person name="Grimwood J."/>
            <person name="Schmutz J."/>
            <person name="Soltis P."/>
            <person name="Soltis D."/>
            <person name="Chen Z.-H."/>
        </authorList>
    </citation>
    <scope>NUCLEOTIDE SEQUENCE</scope>
    <source>
        <strain evidence="3">Whitten #5841</strain>
        <tissue evidence="3">Leaf</tissue>
    </source>
</reference>
<evidence type="ECO:0000313" key="3">
    <source>
        <dbReference type="EMBL" id="KAH7296744.1"/>
    </source>
</evidence>
<dbReference type="EMBL" id="CM035431">
    <property type="protein sequence ID" value="KAH7296744.1"/>
    <property type="molecule type" value="Genomic_DNA"/>
</dbReference>